<comment type="caution">
    <text evidence="1">The sequence shown here is derived from an EMBL/GenBank/DDBJ whole genome shotgun (WGS) entry which is preliminary data.</text>
</comment>
<dbReference type="Proteomes" id="UP001501725">
    <property type="component" value="Unassembled WGS sequence"/>
</dbReference>
<reference evidence="2" key="1">
    <citation type="journal article" date="2019" name="Int. J. Syst. Evol. Microbiol.">
        <title>The Global Catalogue of Microorganisms (GCM) 10K type strain sequencing project: providing services to taxonomists for standard genome sequencing and annotation.</title>
        <authorList>
            <consortium name="The Broad Institute Genomics Platform"/>
            <consortium name="The Broad Institute Genome Sequencing Center for Infectious Disease"/>
            <person name="Wu L."/>
            <person name="Ma J."/>
        </authorList>
    </citation>
    <scope>NUCLEOTIDE SEQUENCE [LARGE SCALE GENOMIC DNA]</scope>
    <source>
        <strain evidence="2">JCM 17919</strain>
    </source>
</reference>
<evidence type="ECO:0000313" key="1">
    <source>
        <dbReference type="EMBL" id="GAA4320682.1"/>
    </source>
</evidence>
<proteinExistence type="predicted"/>
<sequence>MLFAVATVKAQEEVQLSDDQIIKVTEPVGFLHNQGLDYIYEQLRSSYGEVFPPTKPKEGRPKLYSILDGATLSFAKSTFNSDELDHSRFINGDMTGLIATHAEVPLADLFKVADPEHKLSGEFYEAVTALDGLMQDVDRNQMRCAYDELVKEKIGTLKSYDEKLAWGSAVSIAYHSLAYWEKNRDKWQNFFGSGSKTATARKPAKDIAKADVAGIVTGGISGCAYGAVGGTVTMPGIGTVAGCAGGAAVGAVAGGLGSSAKKAAEAFVDWLFGD</sequence>
<keyword evidence="2" id="KW-1185">Reference proteome</keyword>
<gene>
    <name evidence="1" type="ORF">GCM10023184_05970</name>
</gene>
<accession>A0ABP8GB78</accession>
<dbReference type="EMBL" id="BAABGY010000002">
    <property type="protein sequence ID" value="GAA4320682.1"/>
    <property type="molecule type" value="Genomic_DNA"/>
</dbReference>
<organism evidence="1 2">
    <name type="scientific">Flaviaesturariibacter amylovorans</name>
    <dbReference type="NCBI Taxonomy" id="1084520"/>
    <lineage>
        <taxon>Bacteria</taxon>
        <taxon>Pseudomonadati</taxon>
        <taxon>Bacteroidota</taxon>
        <taxon>Chitinophagia</taxon>
        <taxon>Chitinophagales</taxon>
        <taxon>Chitinophagaceae</taxon>
        <taxon>Flaviaestuariibacter</taxon>
    </lineage>
</organism>
<protein>
    <recommendedName>
        <fullName evidence="3">Glycine zipper family protein</fullName>
    </recommendedName>
</protein>
<evidence type="ECO:0000313" key="2">
    <source>
        <dbReference type="Proteomes" id="UP001501725"/>
    </source>
</evidence>
<name>A0ABP8GB78_9BACT</name>
<evidence type="ECO:0008006" key="3">
    <source>
        <dbReference type="Google" id="ProtNLM"/>
    </source>
</evidence>